<dbReference type="Proteomes" id="UP000010472">
    <property type="component" value="Chromosome"/>
</dbReference>
<dbReference type="Pfam" id="PF00528">
    <property type="entry name" value="BPD_transp_1"/>
    <property type="match status" value="1"/>
</dbReference>
<dbReference type="OrthoDB" id="9785113at2"/>
<comment type="subcellular location">
    <subcellularLocation>
        <location evidence="1 8">Cell membrane</location>
        <topology evidence="1 8">Multi-pass membrane protein</topology>
    </subcellularLocation>
</comment>
<dbReference type="AlphaFoldDB" id="K9VUQ9"/>
<keyword evidence="7 8" id="KW-0472">Membrane</keyword>
<keyword evidence="3" id="KW-0813">Transport</keyword>
<dbReference type="EMBL" id="CP003620">
    <property type="protein sequence ID" value="AFZ11686.1"/>
    <property type="molecule type" value="Genomic_DNA"/>
</dbReference>
<keyword evidence="11" id="KW-1185">Reference proteome</keyword>
<dbReference type="Gene3D" id="1.10.3720.10">
    <property type="entry name" value="MetI-like"/>
    <property type="match status" value="1"/>
</dbReference>
<protein>
    <recommendedName>
        <fullName evidence="8">Phosphate transport system permease protein PstA</fullName>
    </recommendedName>
</protein>
<evidence type="ECO:0000256" key="6">
    <source>
        <dbReference type="ARBA" id="ARBA00022989"/>
    </source>
</evidence>
<feature type="domain" description="ABC transmembrane type-1" evidence="9">
    <location>
        <begin position="93"/>
        <end position="297"/>
    </location>
</feature>
<organism evidence="10 11">
    <name type="scientific">Crinalium epipsammum PCC 9333</name>
    <dbReference type="NCBI Taxonomy" id="1173022"/>
    <lineage>
        <taxon>Bacteria</taxon>
        <taxon>Bacillati</taxon>
        <taxon>Cyanobacteriota</taxon>
        <taxon>Cyanophyceae</taxon>
        <taxon>Gomontiellales</taxon>
        <taxon>Gomontiellaceae</taxon>
        <taxon>Crinalium</taxon>
    </lineage>
</organism>
<dbReference type="PATRIC" id="fig|1173022.3.peg.834"/>
<dbReference type="PANTHER" id="PTHR43470">
    <property type="entry name" value="PHOSPHATE TRANSPORT SYSTEM PERMEASE PROTEIN PSTA-RELATED"/>
    <property type="match status" value="1"/>
</dbReference>
<evidence type="ECO:0000256" key="8">
    <source>
        <dbReference type="RuleBase" id="RU363043"/>
    </source>
</evidence>
<dbReference type="InterPro" id="IPR035906">
    <property type="entry name" value="MetI-like_sf"/>
</dbReference>
<feature type="transmembrane region" description="Helical" evidence="8">
    <location>
        <begin position="39"/>
        <end position="61"/>
    </location>
</feature>
<keyword evidence="4 8" id="KW-1003">Cell membrane</keyword>
<accession>K9VUQ9</accession>
<evidence type="ECO:0000256" key="7">
    <source>
        <dbReference type="ARBA" id="ARBA00023136"/>
    </source>
</evidence>
<dbReference type="GO" id="GO:0005886">
    <property type="term" value="C:plasma membrane"/>
    <property type="evidence" value="ECO:0007669"/>
    <property type="project" value="UniProtKB-SubCell"/>
</dbReference>
<comment type="similarity">
    <text evidence="2 8">Belongs to the binding-protein-dependent transport system permease family. CysTW subfamily.</text>
</comment>
<gene>
    <name evidence="10" type="ORF">Cri9333_0766</name>
</gene>
<dbReference type="SUPFAM" id="SSF161098">
    <property type="entry name" value="MetI-like"/>
    <property type="match status" value="1"/>
</dbReference>
<evidence type="ECO:0000259" key="9">
    <source>
        <dbReference type="PROSITE" id="PS50928"/>
    </source>
</evidence>
<feature type="transmembrane region" description="Helical" evidence="8">
    <location>
        <begin position="279"/>
        <end position="300"/>
    </location>
</feature>
<name>K9VUQ9_9CYAN</name>
<dbReference type="NCBIfam" id="TIGR00974">
    <property type="entry name" value="3a0107s02c"/>
    <property type="match status" value="1"/>
</dbReference>
<dbReference type="GO" id="GO:0035435">
    <property type="term" value="P:phosphate ion transmembrane transport"/>
    <property type="evidence" value="ECO:0007669"/>
    <property type="project" value="InterPro"/>
</dbReference>
<dbReference type="InterPro" id="IPR005672">
    <property type="entry name" value="Phosphate_PstA"/>
</dbReference>
<evidence type="ECO:0000256" key="1">
    <source>
        <dbReference type="ARBA" id="ARBA00004651"/>
    </source>
</evidence>
<dbReference type="STRING" id="1173022.Cri9333_0766"/>
<keyword evidence="6 8" id="KW-1133">Transmembrane helix</keyword>
<feature type="transmembrane region" description="Helical" evidence="8">
    <location>
        <begin position="161"/>
        <end position="181"/>
    </location>
</feature>
<feature type="transmembrane region" description="Helical" evidence="8">
    <location>
        <begin position="213"/>
        <end position="235"/>
    </location>
</feature>
<evidence type="ECO:0000256" key="4">
    <source>
        <dbReference type="ARBA" id="ARBA00022475"/>
    </source>
</evidence>
<dbReference type="KEGG" id="cep:Cri9333_0766"/>
<evidence type="ECO:0000256" key="3">
    <source>
        <dbReference type="ARBA" id="ARBA00022448"/>
    </source>
</evidence>
<evidence type="ECO:0000256" key="2">
    <source>
        <dbReference type="ARBA" id="ARBA00007069"/>
    </source>
</evidence>
<dbReference type="PROSITE" id="PS50928">
    <property type="entry name" value="ABC_TM1"/>
    <property type="match status" value="1"/>
</dbReference>
<dbReference type="InterPro" id="IPR000515">
    <property type="entry name" value="MetI-like"/>
</dbReference>
<sequence length="311" mass="33013">MSRQAIPPSQKNPSGDARTLAATKSYIIARSQKISYADILLSLLVWAVAICVTAVFAWILVDIVWHGAGQIDWKFLTTEPEDAGRNGGIASVLVSTGLLLSVCLGVAVPLGLGTAILLAEFTVLNNWFGRLVRRSLDMLASVPSIVFGLFGNAFFCVTLGLGFSILSGGLTLACMVLPILIRSVEEGLRSVPHEYRLGAASLGLSRTATLVNLLLPAAVPSLVAGLILGIGRAIAETAALMYTSGYVERMPESLLDSGRALSLHIYSLSMNVSGGDSSAYASVVVLMMMLLVTNGAAIWMGEYWLHSRIQD</sequence>
<evidence type="ECO:0000256" key="5">
    <source>
        <dbReference type="ARBA" id="ARBA00022692"/>
    </source>
</evidence>
<proteinExistence type="inferred from homology"/>
<feature type="transmembrane region" description="Helical" evidence="8">
    <location>
        <begin position="98"/>
        <end position="124"/>
    </location>
</feature>
<keyword evidence="5 8" id="KW-0812">Transmembrane</keyword>
<evidence type="ECO:0000313" key="10">
    <source>
        <dbReference type="EMBL" id="AFZ11686.1"/>
    </source>
</evidence>
<evidence type="ECO:0000313" key="11">
    <source>
        <dbReference type="Proteomes" id="UP000010472"/>
    </source>
</evidence>
<dbReference type="PANTHER" id="PTHR43470:SF3">
    <property type="entry name" value="PHOSPHATE TRANSPORT SYSTEM PERMEASE PROTEIN PSTA-RELATED"/>
    <property type="match status" value="1"/>
</dbReference>
<dbReference type="HOGENOM" id="CLU_033621_2_2_3"/>
<reference evidence="10 11" key="1">
    <citation type="submission" date="2012-06" db="EMBL/GenBank/DDBJ databases">
        <title>Finished chromosome of genome of Crinalium epipsammum PCC 9333.</title>
        <authorList>
            <consortium name="US DOE Joint Genome Institute"/>
            <person name="Gugger M."/>
            <person name="Coursin T."/>
            <person name="Rippka R."/>
            <person name="Tandeau De Marsac N."/>
            <person name="Huntemann M."/>
            <person name="Wei C.-L."/>
            <person name="Han J."/>
            <person name="Detter J.C."/>
            <person name="Han C."/>
            <person name="Tapia R."/>
            <person name="Davenport K."/>
            <person name="Daligault H."/>
            <person name="Erkkila T."/>
            <person name="Gu W."/>
            <person name="Munk A.C.C."/>
            <person name="Teshima H."/>
            <person name="Xu Y."/>
            <person name="Chain P."/>
            <person name="Chen A."/>
            <person name="Krypides N."/>
            <person name="Mavromatis K."/>
            <person name="Markowitz V."/>
            <person name="Szeto E."/>
            <person name="Ivanova N."/>
            <person name="Mikhailova N."/>
            <person name="Ovchinnikova G."/>
            <person name="Pagani I."/>
            <person name="Pati A."/>
            <person name="Goodwin L."/>
            <person name="Peters L."/>
            <person name="Pitluck S."/>
            <person name="Woyke T."/>
            <person name="Kerfeld C."/>
        </authorList>
    </citation>
    <scope>NUCLEOTIDE SEQUENCE [LARGE SCALE GENOMIC DNA]</scope>
    <source>
        <strain evidence="10 11">PCC 9333</strain>
    </source>
</reference>
<dbReference type="RefSeq" id="WP_015201808.1">
    <property type="nucleotide sequence ID" value="NC_019753.1"/>
</dbReference>
<dbReference type="eggNOG" id="COG0581">
    <property type="taxonomic scope" value="Bacteria"/>
</dbReference>
<dbReference type="GO" id="GO:0005315">
    <property type="term" value="F:phosphate transmembrane transporter activity"/>
    <property type="evidence" value="ECO:0007669"/>
    <property type="project" value="InterPro"/>
</dbReference>
<dbReference type="CDD" id="cd06261">
    <property type="entry name" value="TM_PBP2"/>
    <property type="match status" value="1"/>
</dbReference>
<feature type="transmembrane region" description="Helical" evidence="8">
    <location>
        <begin position="136"/>
        <end position="155"/>
    </location>
</feature>